<evidence type="ECO:0008006" key="3">
    <source>
        <dbReference type="Google" id="ProtNLM"/>
    </source>
</evidence>
<proteinExistence type="predicted"/>
<dbReference type="InterPro" id="IPR008930">
    <property type="entry name" value="Terpenoid_cyclase/PrenylTrfase"/>
</dbReference>
<sequence>MTESSTTAAARRFLTTHARMLDRHRFAVLDGSGAPEGAPATPATPATPAALAALAAYRNADGGYGHGLEPDLRSPESQPAAALHAFEVLAEVTPVTTPAARELCDWLTTVTLPDGGLPFALPIGDSVGCAPFWTQADHATSSLQITAVVALHAHRVAAHDRGVADHPWLASATEYCVAAILRLRHEDRVPHAYELAFAVRFADALHGAHPETAQELLTVLGAHVPATGLVPVQPGAPGETLRPLDLCPQPGPANALLTPEVVRADLDRLRDRQAEDGGWTVDFDSYSPAAALDWRGYTTVNALRTLAAYGS</sequence>
<dbReference type="Proteomes" id="UP000192591">
    <property type="component" value="Unassembled WGS sequence"/>
</dbReference>
<evidence type="ECO:0000313" key="2">
    <source>
        <dbReference type="Proteomes" id="UP000192591"/>
    </source>
</evidence>
<dbReference type="STRING" id="1962155.B1813_20745"/>
<evidence type="ECO:0000313" key="1">
    <source>
        <dbReference type="EMBL" id="OQO89376.1"/>
    </source>
</evidence>
<dbReference type="RefSeq" id="WP_081194792.1">
    <property type="nucleotide sequence ID" value="NZ_MWIH01000009.1"/>
</dbReference>
<dbReference type="EMBL" id="MWIH01000009">
    <property type="protein sequence ID" value="OQO89376.1"/>
    <property type="molecule type" value="Genomic_DNA"/>
</dbReference>
<reference evidence="1 2" key="1">
    <citation type="submission" date="2017-02" db="EMBL/GenBank/DDBJ databases">
        <title>Draft genome of Saccharomonospora sp. 154.</title>
        <authorList>
            <person name="Alonso-Carmona G.S."/>
            <person name="De La Haba R."/>
            <person name="Vera-Gargallo B."/>
            <person name="Sandoval-Trujillo A.H."/>
            <person name="Ramirez-Duran N."/>
            <person name="Ventosa A."/>
        </authorList>
    </citation>
    <scope>NUCLEOTIDE SEQUENCE [LARGE SCALE GENOMIC DNA]</scope>
    <source>
        <strain evidence="1 2">LRS4.154</strain>
    </source>
</reference>
<comment type="caution">
    <text evidence="1">The sequence shown here is derived from an EMBL/GenBank/DDBJ whole genome shotgun (WGS) entry which is preliminary data.</text>
</comment>
<dbReference type="AlphaFoldDB" id="A0A1V8ZX76"/>
<keyword evidence="2" id="KW-1185">Reference proteome</keyword>
<protein>
    <recommendedName>
        <fullName evidence="3">Prenyltransferase</fullName>
    </recommendedName>
</protein>
<name>A0A1V8ZX76_SACPI</name>
<gene>
    <name evidence="1" type="ORF">B1813_20745</name>
</gene>
<dbReference type="SUPFAM" id="SSF48239">
    <property type="entry name" value="Terpenoid cyclases/Protein prenyltransferases"/>
    <property type="match status" value="1"/>
</dbReference>
<organism evidence="1 2">
    <name type="scientific">Saccharomonospora piscinae</name>
    <dbReference type="NCBI Taxonomy" id="687388"/>
    <lineage>
        <taxon>Bacteria</taxon>
        <taxon>Bacillati</taxon>
        <taxon>Actinomycetota</taxon>
        <taxon>Actinomycetes</taxon>
        <taxon>Pseudonocardiales</taxon>
        <taxon>Pseudonocardiaceae</taxon>
        <taxon>Saccharomonospora</taxon>
    </lineage>
</organism>
<accession>A0A1V8ZX76</accession>
<dbReference type="Gene3D" id="1.50.10.20">
    <property type="match status" value="1"/>
</dbReference>